<keyword evidence="2" id="KW-1185">Reference proteome</keyword>
<gene>
    <name evidence="1" type="ORF">CY34DRAFT_331694</name>
</gene>
<protein>
    <submittedName>
        <fullName evidence="1">Uncharacterized protein</fullName>
    </submittedName>
</protein>
<organism evidence="1 2">
    <name type="scientific">Suillus luteus UH-Slu-Lm8-n1</name>
    <dbReference type="NCBI Taxonomy" id="930992"/>
    <lineage>
        <taxon>Eukaryota</taxon>
        <taxon>Fungi</taxon>
        <taxon>Dikarya</taxon>
        <taxon>Basidiomycota</taxon>
        <taxon>Agaricomycotina</taxon>
        <taxon>Agaricomycetes</taxon>
        <taxon>Agaricomycetidae</taxon>
        <taxon>Boletales</taxon>
        <taxon>Suillineae</taxon>
        <taxon>Suillaceae</taxon>
        <taxon>Suillus</taxon>
    </lineage>
</organism>
<reference evidence="2" key="2">
    <citation type="submission" date="2015-01" db="EMBL/GenBank/DDBJ databases">
        <title>Evolutionary Origins and Diversification of the Mycorrhizal Mutualists.</title>
        <authorList>
            <consortium name="DOE Joint Genome Institute"/>
            <consortium name="Mycorrhizal Genomics Consortium"/>
            <person name="Kohler A."/>
            <person name="Kuo A."/>
            <person name="Nagy L.G."/>
            <person name="Floudas D."/>
            <person name="Copeland A."/>
            <person name="Barry K.W."/>
            <person name="Cichocki N."/>
            <person name="Veneault-Fourrey C."/>
            <person name="LaButti K."/>
            <person name="Lindquist E.A."/>
            <person name="Lipzen A."/>
            <person name="Lundell T."/>
            <person name="Morin E."/>
            <person name="Murat C."/>
            <person name="Riley R."/>
            <person name="Ohm R."/>
            <person name="Sun H."/>
            <person name="Tunlid A."/>
            <person name="Henrissat B."/>
            <person name="Grigoriev I.V."/>
            <person name="Hibbett D.S."/>
            <person name="Martin F."/>
        </authorList>
    </citation>
    <scope>NUCLEOTIDE SEQUENCE [LARGE SCALE GENOMIC DNA]</scope>
    <source>
        <strain evidence="2">UH-Slu-Lm8-n1</strain>
    </source>
</reference>
<sequence>MMSEAIIGGDHWMGEWKRMLCGLISFSDMYSRFRMGNSENNGAMRWFVIGCVCEVESLYYGPTMVFFVHRISPVAHNL</sequence>
<dbReference type="Proteomes" id="UP000054485">
    <property type="component" value="Unassembled WGS sequence"/>
</dbReference>
<evidence type="ECO:0000313" key="2">
    <source>
        <dbReference type="Proteomes" id="UP000054485"/>
    </source>
</evidence>
<dbReference type="EMBL" id="KN835152">
    <property type="protein sequence ID" value="KIK46989.1"/>
    <property type="molecule type" value="Genomic_DNA"/>
</dbReference>
<evidence type="ECO:0000313" key="1">
    <source>
        <dbReference type="EMBL" id="KIK46989.1"/>
    </source>
</evidence>
<accession>A0A0D0BB98</accession>
<name>A0A0D0BB98_9AGAM</name>
<dbReference type="HOGENOM" id="CLU_2623641_0_0_1"/>
<proteinExistence type="predicted"/>
<reference evidence="1 2" key="1">
    <citation type="submission" date="2014-04" db="EMBL/GenBank/DDBJ databases">
        <authorList>
            <consortium name="DOE Joint Genome Institute"/>
            <person name="Kuo A."/>
            <person name="Ruytinx J."/>
            <person name="Rineau F."/>
            <person name="Colpaert J."/>
            <person name="Kohler A."/>
            <person name="Nagy L.G."/>
            <person name="Floudas D."/>
            <person name="Copeland A."/>
            <person name="Barry K.W."/>
            <person name="Cichocki N."/>
            <person name="Veneault-Fourrey C."/>
            <person name="LaButti K."/>
            <person name="Lindquist E.A."/>
            <person name="Lipzen A."/>
            <person name="Lundell T."/>
            <person name="Morin E."/>
            <person name="Murat C."/>
            <person name="Sun H."/>
            <person name="Tunlid A."/>
            <person name="Henrissat B."/>
            <person name="Grigoriev I.V."/>
            <person name="Hibbett D.S."/>
            <person name="Martin F."/>
            <person name="Nordberg H.P."/>
            <person name="Cantor M.N."/>
            <person name="Hua S.X."/>
        </authorList>
    </citation>
    <scope>NUCLEOTIDE SEQUENCE [LARGE SCALE GENOMIC DNA]</scope>
    <source>
        <strain evidence="1 2">UH-Slu-Lm8-n1</strain>
    </source>
</reference>
<dbReference type="InParanoid" id="A0A0D0BB98"/>
<dbReference type="AlphaFoldDB" id="A0A0D0BB98"/>